<dbReference type="Proteomes" id="UP000555728">
    <property type="component" value="Unassembled WGS sequence"/>
</dbReference>
<proteinExistence type="inferred from homology"/>
<dbReference type="InterPro" id="IPR002501">
    <property type="entry name" value="PsdUridine_synth_N"/>
</dbReference>
<accession>A0A7W6S0X5</accession>
<gene>
    <name evidence="5" type="primary">truB</name>
    <name evidence="8" type="ORF">GGD88_001921</name>
</gene>
<dbReference type="NCBIfam" id="TIGR00431">
    <property type="entry name" value="TruB"/>
    <property type="match status" value="1"/>
</dbReference>
<dbReference type="SUPFAM" id="SSF55120">
    <property type="entry name" value="Pseudouridine synthase"/>
    <property type="match status" value="1"/>
</dbReference>
<comment type="function">
    <text evidence="5">Responsible for synthesis of pseudouridine from uracil-55 in the psi GC loop of transfer RNAs.</text>
</comment>
<dbReference type="AlphaFoldDB" id="A0A7W6S0X5"/>
<dbReference type="InterPro" id="IPR020103">
    <property type="entry name" value="PsdUridine_synth_cat_dom_sf"/>
</dbReference>
<comment type="similarity">
    <text evidence="2 5">Belongs to the pseudouridine synthase TruB family. Type 1 subfamily.</text>
</comment>
<dbReference type="InterPro" id="IPR014780">
    <property type="entry name" value="tRNA_psdUridine_synth_TruB"/>
</dbReference>
<evidence type="ECO:0000256" key="1">
    <source>
        <dbReference type="ARBA" id="ARBA00000385"/>
    </source>
</evidence>
<dbReference type="PANTHER" id="PTHR13767">
    <property type="entry name" value="TRNA-PSEUDOURIDINE SYNTHASE"/>
    <property type="match status" value="1"/>
</dbReference>
<evidence type="ECO:0000256" key="3">
    <source>
        <dbReference type="ARBA" id="ARBA00022694"/>
    </source>
</evidence>
<reference evidence="8 9" key="1">
    <citation type="submission" date="2020-08" db="EMBL/GenBank/DDBJ databases">
        <title>Genome sequencing of Purple Non-Sulfur Bacteria from various extreme environments.</title>
        <authorList>
            <person name="Mayer M."/>
        </authorList>
    </citation>
    <scope>NUCLEOTIDE SEQUENCE [LARGE SCALE GENOMIC DNA]</scope>
    <source>
        <strain evidence="8 9">JA135</strain>
    </source>
</reference>
<dbReference type="EC" id="5.4.99.25" evidence="5"/>
<dbReference type="GO" id="GO:1990481">
    <property type="term" value="P:mRNA pseudouridine synthesis"/>
    <property type="evidence" value="ECO:0007669"/>
    <property type="project" value="TreeGrafter"/>
</dbReference>
<dbReference type="GO" id="GO:0003723">
    <property type="term" value="F:RNA binding"/>
    <property type="evidence" value="ECO:0007669"/>
    <property type="project" value="InterPro"/>
</dbReference>
<evidence type="ECO:0000256" key="5">
    <source>
        <dbReference type="HAMAP-Rule" id="MF_01080"/>
    </source>
</evidence>
<name>A0A7W6S0X5_9PROT</name>
<evidence type="ECO:0000313" key="8">
    <source>
        <dbReference type="EMBL" id="MBB4286194.1"/>
    </source>
</evidence>
<evidence type="ECO:0000256" key="4">
    <source>
        <dbReference type="ARBA" id="ARBA00023235"/>
    </source>
</evidence>
<evidence type="ECO:0000259" key="6">
    <source>
        <dbReference type="Pfam" id="PF01509"/>
    </source>
</evidence>
<feature type="domain" description="tRNA pseudouridylate synthase B C-terminal" evidence="7">
    <location>
        <begin position="186"/>
        <end position="244"/>
    </location>
</feature>
<feature type="active site" description="Nucleophile" evidence="5">
    <location>
        <position position="47"/>
    </location>
</feature>
<comment type="caution">
    <text evidence="8">The sequence shown here is derived from an EMBL/GenBank/DDBJ whole genome shotgun (WGS) entry which is preliminary data.</text>
</comment>
<dbReference type="Pfam" id="PF16198">
    <property type="entry name" value="TruB_C_2"/>
    <property type="match status" value="1"/>
</dbReference>
<evidence type="ECO:0000256" key="2">
    <source>
        <dbReference type="ARBA" id="ARBA00005642"/>
    </source>
</evidence>
<dbReference type="EMBL" id="JACIGI010000013">
    <property type="protein sequence ID" value="MBB4286194.1"/>
    <property type="molecule type" value="Genomic_DNA"/>
</dbReference>
<dbReference type="CDD" id="cd02573">
    <property type="entry name" value="PseudoU_synth_EcTruB"/>
    <property type="match status" value="1"/>
</dbReference>
<feature type="domain" description="Pseudouridine synthase II N-terminal" evidence="6">
    <location>
        <begin position="32"/>
        <end position="185"/>
    </location>
</feature>
<organism evidence="8 9">
    <name type="scientific">Roseospira goensis</name>
    <dbReference type="NCBI Taxonomy" id="391922"/>
    <lineage>
        <taxon>Bacteria</taxon>
        <taxon>Pseudomonadati</taxon>
        <taxon>Pseudomonadota</taxon>
        <taxon>Alphaproteobacteria</taxon>
        <taxon>Rhodospirillales</taxon>
        <taxon>Rhodospirillaceae</taxon>
        <taxon>Roseospira</taxon>
    </lineage>
</organism>
<evidence type="ECO:0000259" key="7">
    <source>
        <dbReference type="Pfam" id="PF16198"/>
    </source>
</evidence>
<keyword evidence="3 5" id="KW-0819">tRNA processing</keyword>
<dbReference type="Gene3D" id="3.30.2350.10">
    <property type="entry name" value="Pseudouridine synthase"/>
    <property type="match status" value="1"/>
</dbReference>
<keyword evidence="9" id="KW-1185">Reference proteome</keyword>
<dbReference type="Pfam" id="PF01509">
    <property type="entry name" value="TruB_N"/>
    <property type="match status" value="1"/>
</dbReference>
<protein>
    <recommendedName>
        <fullName evidence="5">tRNA pseudouridine synthase B</fullName>
        <ecNumber evidence="5">5.4.99.25</ecNumber>
    </recommendedName>
    <alternativeName>
        <fullName evidence="5">tRNA pseudouridine(55) synthase</fullName>
        <shortName evidence="5">Psi55 synthase</shortName>
    </alternativeName>
    <alternativeName>
        <fullName evidence="5">tRNA pseudouridylate synthase</fullName>
    </alternativeName>
    <alternativeName>
        <fullName evidence="5">tRNA-uridine isomerase</fullName>
    </alternativeName>
</protein>
<dbReference type="GO" id="GO:0160148">
    <property type="term" value="F:tRNA pseudouridine(55) synthase activity"/>
    <property type="evidence" value="ECO:0007669"/>
    <property type="project" value="UniProtKB-EC"/>
</dbReference>
<dbReference type="InterPro" id="IPR032819">
    <property type="entry name" value="TruB_C"/>
</dbReference>
<evidence type="ECO:0000313" key="9">
    <source>
        <dbReference type="Proteomes" id="UP000555728"/>
    </source>
</evidence>
<dbReference type="RefSeq" id="WP_184434698.1">
    <property type="nucleotide sequence ID" value="NZ_JACIGI010000013.1"/>
</dbReference>
<dbReference type="HAMAP" id="MF_01080">
    <property type="entry name" value="TruB_bact"/>
    <property type="match status" value="1"/>
</dbReference>
<comment type="catalytic activity">
    <reaction evidence="1 5">
        <text>uridine(55) in tRNA = pseudouridine(55) in tRNA</text>
        <dbReference type="Rhea" id="RHEA:42532"/>
        <dbReference type="Rhea" id="RHEA-COMP:10101"/>
        <dbReference type="Rhea" id="RHEA-COMP:10102"/>
        <dbReference type="ChEBI" id="CHEBI:65314"/>
        <dbReference type="ChEBI" id="CHEBI:65315"/>
        <dbReference type="EC" id="5.4.99.25"/>
    </reaction>
</comment>
<keyword evidence="4 5" id="KW-0413">Isomerase</keyword>
<sequence length="329" mass="34425">MARKRKGLPIHGWLVIDKPLGLTSTQVVGAVRRLTGAAKVGHGGTLDPLATGILPVALGEATKTVGHVMDGRKLYRMGLRWGEARDTDDGEGRVIATSAVRPTLAQVRAAVPAFTGAVEQVPPRFSAVKVAGRRAYDLARADQDVDLAARVVHIESIEILTTEAQAAAAPDRLDLLVAAGKGTYMRALARDLARSLGTVAYMDALRRLSCGPFDESHAISLEKLEALGHSLAHSDALLSVETALDDIPALALTEAEARRLALGQPVALLPVIRRGPSAVSAAGGDAPGDVETGARLCEAPVLKAMSGARLVAMARVVGGEIRPVRVLNL</sequence>
<dbReference type="GO" id="GO:0031119">
    <property type="term" value="P:tRNA pseudouridine synthesis"/>
    <property type="evidence" value="ECO:0007669"/>
    <property type="project" value="UniProtKB-UniRule"/>
</dbReference>
<dbReference type="PANTHER" id="PTHR13767:SF2">
    <property type="entry name" value="PSEUDOURIDYLATE SYNTHASE TRUB1"/>
    <property type="match status" value="1"/>
</dbReference>